<feature type="active site" description="Nucleophile" evidence="4">
    <location>
        <position position="338"/>
    </location>
</feature>
<reference evidence="7 8" key="1">
    <citation type="journal article" date="2010" name="Stand. Genomic Sci.">
        <title>Complete genome sequence of Intrasporangium calvum type strain (7 KIP).</title>
        <authorList>
            <person name="Del Rio T.G."/>
            <person name="Chertkov O."/>
            <person name="Yasawong M."/>
            <person name="Lucas S."/>
            <person name="Deshpande S."/>
            <person name="Cheng J.F."/>
            <person name="Detter C."/>
            <person name="Tapia R."/>
            <person name="Han C."/>
            <person name="Goodwin L."/>
            <person name="Pitluck S."/>
            <person name="Liolios K."/>
            <person name="Ivanova N."/>
            <person name="Mavromatis K."/>
            <person name="Pati A."/>
            <person name="Chen A."/>
            <person name="Palaniappan K."/>
            <person name="Land M."/>
            <person name="Hauser L."/>
            <person name="Chang Y.J."/>
            <person name="Jeffries C.D."/>
            <person name="Rohde M."/>
            <person name="Pukall R."/>
            <person name="Sikorski J."/>
            <person name="Goker M."/>
            <person name="Woyke T."/>
            <person name="Bristow J."/>
            <person name="Eisen J.A."/>
            <person name="Markowitz V."/>
            <person name="Hugenholtz P."/>
            <person name="Kyrpides N.C."/>
            <person name="Klenk H.P."/>
            <person name="Lapidus A."/>
        </authorList>
    </citation>
    <scope>NUCLEOTIDE SEQUENCE [LARGE SCALE GENOMIC DNA]</scope>
    <source>
        <strain evidence="8">ATCC 23552 / DSM 43043 / JCM 3097 / NBRC 12989 / 7 KIP</strain>
    </source>
</reference>
<dbReference type="Pfam" id="PF01656">
    <property type="entry name" value="CbiA"/>
    <property type="match status" value="1"/>
</dbReference>
<dbReference type="RefSeq" id="WP_013491651.1">
    <property type="nucleotide sequence ID" value="NC_014830.1"/>
</dbReference>
<feature type="active site" evidence="4">
    <location>
        <position position="444"/>
    </location>
</feature>
<dbReference type="InterPro" id="IPR011698">
    <property type="entry name" value="GATase_3"/>
</dbReference>
<evidence type="ECO:0000256" key="2">
    <source>
        <dbReference type="ARBA" id="ARBA00022573"/>
    </source>
</evidence>
<dbReference type="CDD" id="cd05389">
    <property type="entry name" value="CobQ_N"/>
    <property type="match status" value="1"/>
</dbReference>
<accession>E6SBK1</accession>
<evidence type="ECO:0000256" key="3">
    <source>
        <dbReference type="ARBA" id="ARBA00022962"/>
    </source>
</evidence>
<dbReference type="EMBL" id="CP002343">
    <property type="protein sequence ID" value="ADU47332.1"/>
    <property type="molecule type" value="Genomic_DNA"/>
</dbReference>
<dbReference type="HOGENOM" id="CLU_019250_2_2_11"/>
<keyword evidence="3 4" id="KW-0315">Glutamine amidotransferase</keyword>
<comment type="pathway">
    <text evidence="1 4">Cofactor biosynthesis; adenosylcobalamin biosynthesis.</text>
</comment>
<dbReference type="NCBIfam" id="NF001989">
    <property type="entry name" value="PRK00784.1"/>
    <property type="match status" value="1"/>
</dbReference>
<dbReference type="PANTHER" id="PTHR21343:SF1">
    <property type="entry name" value="COBYRIC ACID SYNTHASE"/>
    <property type="match status" value="1"/>
</dbReference>
<dbReference type="eggNOG" id="COG1492">
    <property type="taxonomic scope" value="Bacteria"/>
</dbReference>
<dbReference type="CDD" id="cd01750">
    <property type="entry name" value="GATase1_CobQ"/>
    <property type="match status" value="1"/>
</dbReference>
<dbReference type="Pfam" id="PF07685">
    <property type="entry name" value="GATase_3"/>
    <property type="match status" value="1"/>
</dbReference>
<keyword evidence="2 4" id="KW-0169">Cobalamin biosynthesis</keyword>
<proteinExistence type="inferred from homology"/>
<dbReference type="InterPro" id="IPR002586">
    <property type="entry name" value="CobQ/CobB/MinD/ParA_Nub-bd_dom"/>
</dbReference>
<dbReference type="GO" id="GO:0016874">
    <property type="term" value="F:ligase activity"/>
    <property type="evidence" value="ECO:0007669"/>
    <property type="project" value="UniProtKB-KW"/>
</dbReference>
<dbReference type="InterPro" id="IPR027417">
    <property type="entry name" value="P-loop_NTPase"/>
</dbReference>
<comment type="similarity">
    <text evidence="4">Belongs to the CobB/CobQ family. CobQ subfamily.</text>
</comment>
<dbReference type="KEGG" id="ica:Intca_0800"/>
<dbReference type="InterPro" id="IPR029062">
    <property type="entry name" value="Class_I_gatase-like"/>
</dbReference>
<dbReference type="InterPro" id="IPR033949">
    <property type="entry name" value="CobQ_GATase1"/>
</dbReference>
<evidence type="ECO:0000313" key="7">
    <source>
        <dbReference type="EMBL" id="ADU47332.1"/>
    </source>
</evidence>
<protein>
    <recommendedName>
        <fullName evidence="4">Cobyric acid synthase</fullName>
    </recommendedName>
</protein>
<gene>
    <name evidence="4" type="primary">cobQ</name>
    <name evidence="7" type="ordered locus">Intca_0800</name>
</gene>
<evidence type="ECO:0000256" key="1">
    <source>
        <dbReference type="ARBA" id="ARBA00004953"/>
    </source>
</evidence>
<dbReference type="STRING" id="710696.Intca_0800"/>
<evidence type="ECO:0000256" key="4">
    <source>
        <dbReference type="HAMAP-Rule" id="MF_00028"/>
    </source>
</evidence>
<dbReference type="Proteomes" id="UP000008914">
    <property type="component" value="Chromosome"/>
</dbReference>
<dbReference type="InterPro" id="IPR004459">
    <property type="entry name" value="CobQ_synth"/>
</dbReference>
<dbReference type="Gene3D" id="3.40.50.880">
    <property type="match status" value="1"/>
</dbReference>
<sequence length="511" mass="53964">MSASGVLVAGTSSDAGKSVVVAGLCRALARRGVRVAPFKAQNMSNNSMVCADGGEIGRAQYLQARAARVEPTTAMNPVLLKPGTDRRSFVVVRGQPAGTLEAGEYAAGRAHLRDAAFAAYRELADEYELVVCEGAGSPAEINLRAGDYVNLGLAREFGLPVVVVGDIDRGGILAALYGTWALLDDGDRALLKSFVINKFRGDVAVLEPGLEEITRRTGVPFHGVIPWLLDVWLDSEDTLEVGHWRASTSLSATARDRLRVAVLRLPRISNATDVDALAAEPGVDVLVTVDPAVCDAADLLVLPGSRSTAGDLAWLRERGLAEVVARRAAAGRPVLGICGGYQMFAEAIEDDVEGQVGVVPGLALLPTTVEFRAEKVLGRPSGSWRGHPVEGAYEIHHGIAHPTVGSCTPGATGSPPTSSVHFVPPVEAFLGGWRAGAVWGTMWHGAFESDDFRRAWLGEVAGVAGSLWRPQPGAPSFAARREQMLDTLADALEEHVDIDALLALTRVGGRS</sequence>
<evidence type="ECO:0000259" key="5">
    <source>
        <dbReference type="Pfam" id="PF01656"/>
    </source>
</evidence>
<comment type="function">
    <text evidence="4">Catalyzes amidations at positions B, D, E, and G on adenosylcobyrinic A,C-diamide. NH(2) groups are provided by glutamine, and one molecule of ATP is hydrogenolyzed for each amidation.</text>
</comment>
<dbReference type="PROSITE" id="PS51273">
    <property type="entry name" value="GATASE_TYPE_1"/>
    <property type="match status" value="1"/>
</dbReference>
<dbReference type="SUPFAM" id="SSF52540">
    <property type="entry name" value="P-loop containing nucleoside triphosphate hydrolases"/>
    <property type="match status" value="1"/>
</dbReference>
<dbReference type="HAMAP" id="MF_00028">
    <property type="entry name" value="CobQ"/>
    <property type="match status" value="1"/>
</dbReference>
<evidence type="ECO:0000313" key="8">
    <source>
        <dbReference type="Proteomes" id="UP000008914"/>
    </source>
</evidence>
<dbReference type="InterPro" id="IPR047045">
    <property type="entry name" value="CobQ_N"/>
</dbReference>
<keyword evidence="8" id="KW-1185">Reference proteome</keyword>
<dbReference type="Gene3D" id="3.40.50.300">
    <property type="entry name" value="P-loop containing nucleotide triphosphate hydrolases"/>
    <property type="match status" value="1"/>
</dbReference>
<feature type="domain" description="CobQ/CobB/MinD/ParA nucleotide binding" evidence="5">
    <location>
        <begin position="7"/>
        <end position="231"/>
    </location>
</feature>
<dbReference type="UniPathway" id="UPA00148"/>
<evidence type="ECO:0000259" key="6">
    <source>
        <dbReference type="Pfam" id="PF07685"/>
    </source>
</evidence>
<dbReference type="PROSITE" id="PS51274">
    <property type="entry name" value="GATASE_COBBQ"/>
    <property type="match status" value="1"/>
</dbReference>
<keyword evidence="7" id="KW-0436">Ligase</keyword>
<dbReference type="SUPFAM" id="SSF52317">
    <property type="entry name" value="Class I glutamine amidotransferase-like"/>
    <property type="match status" value="1"/>
</dbReference>
<dbReference type="OrthoDB" id="9808302at2"/>
<dbReference type="NCBIfam" id="TIGR00313">
    <property type="entry name" value="cobQ"/>
    <property type="match status" value="1"/>
</dbReference>
<dbReference type="GO" id="GO:0015420">
    <property type="term" value="F:ABC-type vitamin B12 transporter activity"/>
    <property type="evidence" value="ECO:0007669"/>
    <property type="project" value="UniProtKB-UniRule"/>
</dbReference>
<dbReference type="PANTHER" id="PTHR21343">
    <property type="entry name" value="DETHIOBIOTIN SYNTHETASE"/>
    <property type="match status" value="1"/>
</dbReference>
<dbReference type="GO" id="GO:0009236">
    <property type="term" value="P:cobalamin biosynthetic process"/>
    <property type="evidence" value="ECO:0007669"/>
    <property type="project" value="UniProtKB-UniRule"/>
</dbReference>
<feature type="domain" description="CobB/CobQ-like glutamine amidotransferase" evidence="6">
    <location>
        <begin position="259"/>
        <end position="451"/>
    </location>
</feature>
<dbReference type="AlphaFoldDB" id="E6SBK1"/>
<name>E6SBK1_INTC7</name>
<organism evidence="7 8">
    <name type="scientific">Intrasporangium calvum (strain ATCC 23552 / DSM 43043 / JCM 3097 / NBRC 12989 / NCIMB 10167 / NRRL B-3866 / 7 KIP)</name>
    <dbReference type="NCBI Taxonomy" id="710696"/>
    <lineage>
        <taxon>Bacteria</taxon>
        <taxon>Bacillati</taxon>
        <taxon>Actinomycetota</taxon>
        <taxon>Actinomycetes</taxon>
        <taxon>Micrococcales</taxon>
        <taxon>Intrasporangiaceae</taxon>
        <taxon>Intrasporangium</taxon>
    </lineage>
</organism>